<dbReference type="InterPro" id="IPR009029">
    <property type="entry name" value="HMG_CoA_Rdtase_sub-bd_dom_sf"/>
</dbReference>
<comment type="caution">
    <text evidence="1">The sequence shown here is derived from an EMBL/GenBank/DDBJ whole genome shotgun (WGS) entry which is preliminary data.</text>
</comment>
<dbReference type="InterPro" id="IPR023076">
    <property type="entry name" value="HMG_CoA_Rdtase_CS"/>
</dbReference>
<organism evidence="1 2">
    <name type="scientific">Streptococcus oralis</name>
    <dbReference type="NCBI Taxonomy" id="1303"/>
    <lineage>
        <taxon>Bacteria</taxon>
        <taxon>Bacillati</taxon>
        <taxon>Bacillota</taxon>
        <taxon>Bacilli</taxon>
        <taxon>Lactobacillales</taxon>
        <taxon>Streptococcaceae</taxon>
        <taxon>Streptococcus</taxon>
    </lineage>
</organism>
<dbReference type="PROSITE" id="PS01192">
    <property type="entry name" value="HMG_COA_REDUCTASE_3"/>
    <property type="match status" value="1"/>
</dbReference>
<accession>A0A081R2M3</accession>
<dbReference type="SUPFAM" id="SSF56542">
    <property type="entry name" value="Substrate-binding domain of HMG-CoA reductase"/>
    <property type="match status" value="1"/>
</dbReference>
<protein>
    <submittedName>
        <fullName evidence="1">Hydroxymethylglutaryl-coenzyme A reductase family protein</fullName>
    </submittedName>
</protein>
<dbReference type="PATRIC" id="fig|1303.44.peg.1320"/>
<dbReference type="EMBL" id="JPGB01000006">
    <property type="protein sequence ID" value="KEQ49446.1"/>
    <property type="molecule type" value="Genomic_DNA"/>
</dbReference>
<dbReference type="AlphaFoldDB" id="A0A081R2M3"/>
<evidence type="ECO:0000313" key="2">
    <source>
        <dbReference type="Proteomes" id="UP000028098"/>
    </source>
</evidence>
<evidence type="ECO:0000313" key="1">
    <source>
        <dbReference type="EMBL" id="KEQ49446.1"/>
    </source>
</evidence>
<sequence length="84" mass="9031">MIGKTRLKSLAQIIVSIGLAQNFAALKALVSTGIQQGHMKLQAKSLALLAGASESEVAPLVEHLIADKTFNLETAQRYLENLRS</sequence>
<gene>
    <name evidence="1" type="ORF">SK143_1388</name>
</gene>
<dbReference type="Proteomes" id="UP000028098">
    <property type="component" value="Unassembled WGS sequence"/>
</dbReference>
<dbReference type="InterPro" id="IPR002202">
    <property type="entry name" value="HMG_CoA_Rdtase"/>
</dbReference>
<dbReference type="GO" id="GO:0004420">
    <property type="term" value="F:hydroxymethylglutaryl-CoA reductase (NADPH) activity"/>
    <property type="evidence" value="ECO:0007669"/>
    <property type="project" value="InterPro"/>
</dbReference>
<dbReference type="Pfam" id="PF00368">
    <property type="entry name" value="HMG-CoA_red"/>
    <property type="match status" value="1"/>
</dbReference>
<proteinExistence type="predicted"/>
<dbReference type="Gene3D" id="3.90.770.10">
    <property type="entry name" value="3-hydroxy-3-methylglutaryl-coenzyme A Reductase, Chain A, domain 2"/>
    <property type="match status" value="1"/>
</dbReference>
<reference evidence="1 2" key="1">
    <citation type="submission" date="2014-05" db="EMBL/GenBank/DDBJ databases">
        <authorList>
            <person name="Daugherty S.C."/>
            <person name="Tallon L.J."/>
            <person name="Sadzewicz L."/>
            <person name="Kilian M."/>
            <person name="Tettelin H."/>
        </authorList>
    </citation>
    <scope>NUCLEOTIDE SEQUENCE [LARGE SCALE GENOMIC DNA]</scope>
    <source>
        <strain evidence="1 2">SK143</strain>
    </source>
</reference>
<dbReference type="Gene3D" id="1.10.8.660">
    <property type="match status" value="1"/>
</dbReference>
<dbReference type="GO" id="GO:0015936">
    <property type="term" value="P:coenzyme A metabolic process"/>
    <property type="evidence" value="ECO:0007669"/>
    <property type="project" value="InterPro"/>
</dbReference>
<dbReference type="InterPro" id="IPR023074">
    <property type="entry name" value="HMG_CoA_Rdtase_cat_sf"/>
</dbReference>
<name>A0A081R2M3_STROR</name>